<accession>A0A3A9B5J9</accession>
<dbReference type="Proteomes" id="UP000280696">
    <property type="component" value="Unassembled WGS sequence"/>
</dbReference>
<keyword evidence="2" id="KW-0378">Hydrolase</keyword>
<dbReference type="SMART" id="SM00487">
    <property type="entry name" value="DEXDc"/>
    <property type="match status" value="1"/>
</dbReference>
<gene>
    <name evidence="2" type="ORF">D7V94_00375</name>
</gene>
<dbReference type="Pfam" id="PF04851">
    <property type="entry name" value="ResIII"/>
    <property type="match status" value="1"/>
</dbReference>
<organism evidence="2 3">
    <name type="scientific">Parablautia intestinalis</name>
    <dbReference type="NCBI Taxonomy" id="2320100"/>
    <lineage>
        <taxon>Bacteria</taxon>
        <taxon>Bacillati</taxon>
        <taxon>Bacillota</taxon>
        <taxon>Clostridia</taxon>
        <taxon>Lachnospirales</taxon>
        <taxon>Lachnospiraceae</taxon>
        <taxon>Parablautia</taxon>
    </lineage>
</organism>
<dbReference type="InterPro" id="IPR027417">
    <property type="entry name" value="P-loop_NTPase"/>
</dbReference>
<evidence type="ECO:0000313" key="3">
    <source>
        <dbReference type="Proteomes" id="UP000280696"/>
    </source>
</evidence>
<reference evidence="2 3" key="1">
    <citation type="submission" date="2018-09" db="EMBL/GenBank/DDBJ databases">
        <title>Murine metabolic-syndrome-specific gut microbial biobank.</title>
        <authorList>
            <person name="Liu C."/>
        </authorList>
    </citation>
    <scope>NUCLEOTIDE SEQUENCE [LARGE SCALE GENOMIC DNA]</scope>
    <source>
        <strain evidence="2 3">0.1xD8-82</strain>
    </source>
</reference>
<dbReference type="GO" id="GO:0003677">
    <property type="term" value="F:DNA binding"/>
    <property type="evidence" value="ECO:0007669"/>
    <property type="project" value="InterPro"/>
</dbReference>
<dbReference type="EMBL" id="RAYQ01000001">
    <property type="protein sequence ID" value="RKI94075.1"/>
    <property type="molecule type" value="Genomic_DNA"/>
</dbReference>
<keyword evidence="3" id="KW-1185">Reference proteome</keyword>
<dbReference type="GO" id="GO:0005829">
    <property type="term" value="C:cytosol"/>
    <property type="evidence" value="ECO:0007669"/>
    <property type="project" value="TreeGrafter"/>
</dbReference>
<dbReference type="GO" id="GO:0016787">
    <property type="term" value="F:hydrolase activity"/>
    <property type="evidence" value="ECO:0007669"/>
    <property type="project" value="InterPro"/>
</dbReference>
<dbReference type="Gene3D" id="3.40.50.300">
    <property type="entry name" value="P-loop containing nucleotide triphosphate hydrolases"/>
    <property type="match status" value="1"/>
</dbReference>
<dbReference type="RefSeq" id="WP_120465728.1">
    <property type="nucleotide sequence ID" value="NZ_RAYQ01000001.1"/>
</dbReference>
<keyword evidence="2" id="KW-0347">Helicase</keyword>
<protein>
    <submittedName>
        <fullName evidence="2">DEAD/DEAH box helicase</fullName>
    </submittedName>
</protein>
<dbReference type="PANTHER" id="PTHR47396:SF1">
    <property type="entry name" value="ATP-DEPENDENT HELICASE IRC3-RELATED"/>
    <property type="match status" value="1"/>
</dbReference>
<keyword evidence="2" id="KW-0067">ATP-binding</keyword>
<dbReference type="PANTHER" id="PTHR47396">
    <property type="entry name" value="TYPE I RESTRICTION ENZYME ECOKI R PROTEIN"/>
    <property type="match status" value="1"/>
</dbReference>
<dbReference type="AlphaFoldDB" id="A0A3A9B5J9"/>
<evidence type="ECO:0000259" key="1">
    <source>
        <dbReference type="SMART" id="SM00487"/>
    </source>
</evidence>
<dbReference type="InterPro" id="IPR014001">
    <property type="entry name" value="Helicase_ATP-bd"/>
</dbReference>
<dbReference type="SUPFAM" id="SSF52540">
    <property type="entry name" value="P-loop containing nucleoside triphosphate hydrolases"/>
    <property type="match status" value="2"/>
</dbReference>
<dbReference type="GO" id="GO:0005524">
    <property type="term" value="F:ATP binding"/>
    <property type="evidence" value="ECO:0007669"/>
    <property type="project" value="InterPro"/>
</dbReference>
<evidence type="ECO:0000313" key="2">
    <source>
        <dbReference type="EMBL" id="RKI94075.1"/>
    </source>
</evidence>
<comment type="caution">
    <text evidence="2">The sequence shown here is derived from an EMBL/GenBank/DDBJ whole genome shotgun (WGS) entry which is preliminary data.</text>
</comment>
<dbReference type="CDD" id="cd18785">
    <property type="entry name" value="SF2_C"/>
    <property type="match status" value="1"/>
</dbReference>
<proteinExistence type="predicted"/>
<keyword evidence="2" id="KW-0547">Nucleotide-binding</keyword>
<dbReference type="InterPro" id="IPR050742">
    <property type="entry name" value="Helicase_Restrict-Modif_Enz"/>
</dbReference>
<dbReference type="GO" id="GO:0004386">
    <property type="term" value="F:helicase activity"/>
    <property type="evidence" value="ECO:0007669"/>
    <property type="project" value="UniProtKB-KW"/>
</dbReference>
<dbReference type="OrthoDB" id="9758243at2"/>
<name>A0A3A9B5J9_9FIRM</name>
<dbReference type="InterPro" id="IPR006935">
    <property type="entry name" value="Helicase/UvrB_N"/>
</dbReference>
<feature type="domain" description="Helicase ATP-binding" evidence="1">
    <location>
        <begin position="30"/>
        <end position="264"/>
    </location>
</feature>
<sequence>MPFLYEKIDGLRDAGYMKAMPSCMESNLNPNFELRPYQISAFENYVTYYNSKLRSYPSQTLFHMATGSGKTLIMAGLILFLYQQGYRNFLFFVNLSNIVRKTKDNFLNKASNKYLFAEEIIMNGENIPVHEVSNFQYADKNAINICFTTTQSLHTDMWITKENSLSLDDFEDRRVVLISDEAHHLNADTLQGNTSKMNTAEEDAYHSWESTVSNIFKANRDNILLEFTATCNTKNPVLAASYSDKIIFDYPLSKFRADKYSKEILTLRSDIPLSDRELQAVLLSQYRLKVFQDNRILMKPVVLFKAAKIAESRMQLQDFSSMIKNLSASDIERVFSAADSRVMHTVQAYFESKNISYDALARELKEDFGEAHVLSVNDDREADAQQLLLNSLEDYGNPYRAIFEVKKLDEGWDVLNLFDIVRLYETRDSRSGKPGKTTISEAQLIGRGARYCPFSLSPGQTKYQRKYDDDMDNPLRICEELYYHCQNSSRYIDELKTALREAGIDLDKTVTRTYTLKEDFKQDAFYQQGIVFMNERAVKSRKDVTGLLPSVREKIYSYTASTGRTGEDTVFEESNAANDSAVKTHLYSCTISDIAKINYAIVYKGLCKFHVFKFHSLKEYFPNLKSVREFVFGENYLGNIKIEIISREEVPAISTMYDACFSVLTKIAENISSIEET</sequence>